<dbReference type="EMBL" id="JABSTQ010002852">
    <property type="protein sequence ID" value="KAG0443823.1"/>
    <property type="molecule type" value="Genomic_DNA"/>
</dbReference>
<evidence type="ECO:0000313" key="1">
    <source>
        <dbReference type="EMBL" id="KAG0443823.1"/>
    </source>
</evidence>
<organism evidence="1 2">
    <name type="scientific">Ixodes persulcatus</name>
    <name type="common">Taiga tick</name>
    <dbReference type="NCBI Taxonomy" id="34615"/>
    <lineage>
        <taxon>Eukaryota</taxon>
        <taxon>Metazoa</taxon>
        <taxon>Ecdysozoa</taxon>
        <taxon>Arthropoda</taxon>
        <taxon>Chelicerata</taxon>
        <taxon>Arachnida</taxon>
        <taxon>Acari</taxon>
        <taxon>Parasitiformes</taxon>
        <taxon>Ixodida</taxon>
        <taxon>Ixodoidea</taxon>
        <taxon>Ixodidae</taxon>
        <taxon>Ixodinae</taxon>
        <taxon>Ixodes</taxon>
    </lineage>
</organism>
<sequence length="103" mass="11677">MDVFRLPRLRWHHCPPRLTGDTAAKDVWPTECVTRVAESGPFYFFQHDRYSPVEKVPVTGVRVSLGSKMVSGTLTVLELAGPNLYGRDLLRDFYLLPTPAFVN</sequence>
<name>A0AC60QVU9_IXOPE</name>
<accession>A0AC60QVU9</accession>
<gene>
    <name evidence="1" type="ORF">HPB47_014491</name>
</gene>
<proteinExistence type="predicted"/>
<reference evidence="1 2" key="1">
    <citation type="journal article" date="2020" name="Cell">
        <title>Large-Scale Comparative Analyses of Tick Genomes Elucidate Their Genetic Diversity and Vector Capacities.</title>
        <authorList>
            <consortium name="Tick Genome and Microbiome Consortium (TIGMIC)"/>
            <person name="Jia N."/>
            <person name="Wang J."/>
            <person name="Shi W."/>
            <person name="Du L."/>
            <person name="Sun Y."/>
            <person name="Zhan W."/>
            <person name="Jiang J.F."/>
            <person name="Wang Q."/>
            <person name="Zhang B."/>
            <person name="Ji P."/>
            <person name="Bell-Sakyi L."/>
            <person name="Cui X.M."/>
            <person name="Yuan T.T."/>
            <person name="Jiang B.G."/>
            <person name="Yang W.F."/>
            <person name="Lam T.T."/>
            <person name="Chang Q.C."/>
            <person name="Ding S.J."/>
            <person name="Wang X.J."/>
            <person name="Zhu J.G."/>
            <person name="Ruan X.D."/>
            <person name="Zhao L."/>
            <person name="Wei J.T."/>
            <person name="Ye R.Z."/>
            <person name="Que T.C."/>
            <person name="Du C.H."/>
            <person name="Zhou Y.H."/>
            <person name="Cheng J.X."/>
            <person name="Dai P.F."/>
            <person name="Guo W.B."/>
            <person name="Han X.H."/>
            <person name="Huang E.J."/>
            <person name="Li L.F."/>
            <person name="Wei W."/>
            <person name="Gao Y.C."/>
            <person name="Liu J.Z."/>
            <person name="Shao H.Z."/>
            <person name="Wang X."/>
            <person name="Wang C.C."/>
            <person name="Yang T.C."/>
            <person name="Huo Q.B."/>
            <person name="Li W."/>
            <person name="Chen H.Y."/>
            <person name="Chen S.E."/>
            <person name="Zhou L.G."/>
            <person name="Ni X.B."/>
            <person name="Tian J.H."/>
            <person name="Sheng Y."/>
            <person name="Liu T."/>
            <person name="Pan Y.S."/>
            <person name="Xia L.Y."/>
            <person name="Li J."/>
            <person name="Zhao F."/>
            <person name="Cao W.C."/>
        </authorList>
    </citation>
    <scope>NUCLEOTIDE SEQUENCE [LARGE SCALE GENOMIC DNA]</scope>
    <source>
        <strain evidence="1">Iper-2018</strain>
    </source>
</reference>
<protein>
    <submittedName>
        <fullName evidence="1">Uncharacterized protein</fullName>
    </submittedName>
</protein>
<comment type="caution">
    <text evidence="1">The sequence shown here is derived from an EMBL/GenBank/DDBJ whole genome shotgun (WGS) entry which is preliminary data.</text>
</comment>
<keyword evidence="2" id="KW-1185">Reference proteome</keyword>
<dbReference type="Proteomes" id="UP000805193">
    <property type="component" value="Unassembled WGS sequence"/>
</dbReference>
<evidence type="ECO:0000313" key="2">
    <source>
        <dbReference type="Proteomes" id="UP000805193"/>
    </source>
</evidence>